<geneLocation type="plasmid" evidence="1 2">
    <name>unnamed</name>
</geneLocation>
<sequence>MDSAQSPAPADVIAGAIRYQLDAFIAEGDVTCADEVGDGLCEEFAYAVLDRIHETHPEMSKLIAIGETDAWWLPVGDSSCEVFYADIPRLRAENAPLPCELDDERLAHIIGSATHTWLIHDGRHYDATAPEGADHFLLMPFFANQLAKAVQLRGEPQAHAKAD</sequence>
<dbReference type="EMBL" id="CP031358">
    <property type="protein sequence ID" value="AXK43814.1"/>
    <property type="molecule type" value="Genomic_DNA"/>
</dbReference>
<dbReference type="KEGG" id="err:DVR09_15270"/>
<dbReference type="OrthoDB" id="2453485at2"/>
<dbReference type="RefSeq" id="WP_115418127.1">
    <property type="nucleotide sequence ID" value="NZ_CP031358.1"/>
</dbReference>
<keyword evidence="2" id="KW-1185">Reference proteome</keyword>
<dbReference type="Proteomes" id="UP000254508">
    <property type="component" value="Plasmid unnamed"/>
</dbReference>
<reference evidence="1 2" key="1">
    <citation type="submission" date="2018-07" db="EMBL/GenBank/DDBJ databases">
        <title>Genome sequence of Erythrobacter strain YH-07, an antagonistic bacterium isolated from Yellow Sea.</title>
        <authorList>
            <person name="Tang T."/>
            <person name="Liu Q."/>
            <person name="Sun X."/>
        </authorList>
    </citation>
    <scope>NUCLEOTIDE SEQUENCE [LARGE SCALE GENOMIC DNA]</scope>
    <source>
        <strain evidence="1 2">YH-07</strain>
        <plasmid evidence="1 2">unnamed</plasmid>
    </source>
</reference>
<accession>A0A345YIR2</accession>
<keyword evidence="1" id="KW-0614">Plasmid</keyword>
<dbReference type="AlphaFoldDB" id="A0A345YIR2"/>
<organism evidence="1 2">
    <name type="scientific">Erythrobacter aureus</name>
    <dbReference type="NCBI Taxonomy" id="2182384"/>
    <lineage>
        <taxon>Bacteria</taxon>
        <taxon>Pseudomonadati</taxon>
        <taxon>Pseudomonadota</taxon>
        <taxon>Alphaproteobacteria</taxon>
        <taxon>Sphingomonadales</taxon>
        <taxon>Erythrobacteraceae</taxon>
        <taxon>Erythrobacter/Porphyrobacter group</taxon>
        <taxon>Erythrobacter</taxon>
    </lineage>
</organism>
<gene>
    <name evidence="1" type="ORF">DVR09_15270</name>
</gene>
<evidence type="ECO:0000313" key="1">
    <source>
        <dbReference type="EMBL" id="AXK43814.1"/>
    </source>
</evidence>
<evidence type="ECO:0000313" key="2">
    <source>
        <dbReference type="Proteomes" id="UP000254508"/>
    </source>
</evidence>
<protein>
    <submittedName>
        <fullName evidence="1">Uncharacterized protein</fullName>
    </submittedName>
</protein>
<name>A0A345YIR2_9SPHN</name>
<proteinExistence type="predicted"/>